<dbReference type="SUPFAM" id="SSF51735">
    <property type="entry name" value="NAD(P)-binding Rossmann-fold domains"/>
    <property type="match status" value="1"/>
</dbReference>
<protein>
    <submittedName>
        <fullName evidence="3">Glucose/ribitol dehydrogenase</fullName>
    </submittedName>
</protein>
<proteinExistence type="predicted"/>
<dbReference type="GO" id="GO:0005783">
    <property type="term" value="C:endoplasmic reticulum"/>
    <property type="evidence" value="ECO:0007669"/>
    <property type="project" value="UniProtKB-SubCell"/>
</dbReference>
<reference evidence="3" key="1">
    <citation type="submission" date="2021-05" db="EMBL/GenBank/DDBJ databases">
        <title>A free-living protist that lacks canonical eukaryotic 1 DNA replication and segregation systems.</title>
        <authorList>
            <person name="Salas-Leiva D.E."/>
            <person name="Tromer E.C."/>
            <person name="Curtis B.A."/>
            <person name="Jerlstrom-Hultqvist J."/>
            <person name="Kolisko M."/>
            <person name="Yi Z."/>
            <person name="Salas-Leiva J.S."/>
            <person name="Gallot-Lavallee L."/>
            <person name="Kops G.J.P.L."/>
            <person name="Archibald J.M."/>
            <person name="Simpson A.G.B."/>
            <person name="Roger A.J."/>
        </authorList>
    </citation>
    <scope>NUCLEOTIDE SEQUENCE</scope>
    <source>
        <strain evidence="3">BICM</strain>
    </source>
</reference>
<dbReference type="InterPro" id="IPR002347">
    <property type="entry name" value="SDR_fam"/>
</dbReference>
<keyword evidence="2" id="KW-0560">Oxidoreductase</keyword>
<evidence type="ECO:0000256" key="2">
    <source>
        <dbReference type="ARBA" id="ARBA00023002"/>
    </source>
</evidence>
<evidence type="ECO:0000256" key="1">
    <source>
        <dbReference type="ARBA" id="ARBA00004240"/>
    </source>
</evidence>
<dbReference type="InterPro" id="IPR051019">
    <property type="entry name" value="VLCFA-Steroid_DH"/>
</dbReference>
<comment type="caution">
    <text evidence="3">The sequence shown here is derived from an EMBL/GenBank/DDBJ whole genome shotgun (WGS) entry which is preliminary data.</text>
</comment>
<dbReference type="AlphaFoldDB" id="A0A8J6AP51"/>
<dbReference type="PIRSF" id="PIRSF000126">
    <property type="entry name" value="11-beta-HSD1"/>
    <property type="match status" value="1"/>
</dbReference>
<dbReference type="PROSITE" id="PS00061">
    <property type="entry name" value="ADH_SHORT"/>
    <property type="match status" value="1"/>
</dbReference>
<comment type="subcellular location">
    <subcellularLocation>
        <location evidence="1">Endoplasmic reticulum</location>
    </subcellularLocation>
</comment>
<evidence type="ECO:0000313" key="3">
    <source>
        <dbReference type="EMBL" id="KAG9389521.1"/>
    </source>
</evidence>
<dbReference type="GO" id="GO:0016491">
    <property type="term" value="F:oxidoreductase activity"/>
    <property type="evidence" value="ECO:0007669"/>
    <property type="project" value="UniProtKB-KW"/>
</dbReference>
<dbReference type="PANTHER" id="PTHR43899">
    <property type="entry name" value="RH59310P"/>
    <property type="match status" value="1"/>
</dbReference>
<evidence type="ECO:0000313" key="4">
    <source>
        <dbReference type="Proteomes" id="UP000717585"/>
    </source>
</evidence>
<dbReference type="Pfam" id="PF00106">
    <property type="entry name" value="adh_short"/>
    <property type="match status" value="1"/>
</dbReference>
<dbReference type="InterPro" id="IPR036291">
    <property type="entry name" value="NAD(P)-bd_dom_sf"/>
</dbReference>
<dbReference type="PRINTS" id="PR00081">
    <property type="entry name" value="GDHRDH"/>
</dbReference>
<dbReference type="InterPro" id="IPR020904">
    <property type="entry name" value="Sc_DH/Rdtase_CS"/>
</dbReference>
<dbReference type="OrthoDB" id="5545019at2759"/>
<dbReference type="PANTHER" id="PTHR43899:SF4">
    <property type="entry name" value="17 BETA-HYDROXYSTEROID DEHYDROGENASE TYPE 3"/>
    <property type="match status" value="1"/>
</dbReference>
<name>A0A8J6AP51_9EUKA</name>
<dbReference type="EMBL" id="JAHDYR010000069">
    <property type="protein sequence ID" value="KAG9389521.1"/>
    <property type="molecule type" value="Genomic_DNA"/>
</dbReference>
<sequence length="324" mass="34956">MGPCTVFCILLLPVLWILYALYPALRTKWASVQNLNEKYACQWVMVTGAAGGIGQSICDDLARQGLNVLAVGRNQEKLDELCSRLQTSHRILAEPVIADFSQTDNYTSPPYIEALESACAGKDVGILVLNAGLAQVGSVLAPNARALAAIAQINAVSQVYVVEWFMRRLVAHGRVTSAVVSISSVAAFTPTPLASTYSASKAFVSRFMDGVRPEATAAGIDLLTVHPGPVRTPFYDCLDDQTAKRGMWLVNMWATGPEAVSQAILRSVGRVNNIPQGFVGVWGELAMRVVGTGTVAWIMDRVGLGLIARKERALYVDKFAKRAD</sequence>
<organism evidence="3 4">
    <name type="scientific">Carpediemonas membranifera</name>
    <dbReference type="NCBI Taxonomy" id="201153"/>
    <lineage>
        <taxon>Eukaryota</taxon>
        <taxon>Metamonada</taxon>
        <taxon>Carpediemonas-like organisms</taxon>
        <taxon>Carpediemonas</taxon>
    </lineage>
</organism>
<accession>A0A8J6AP51</accession>
<gene>
    <name evidence="3" type="ORF">J8273_8814</name>
</gene>
<dbReference type="Gene3D" id="3.40.50.720">
    <property type="entry name" value="NAD(P)-binding Rossmann-like Domain"/>
    <property type="match status" value="1"/>
</dbReference>
<keyword evidence="4" id="KW-1185">Reference proteome</keyword>
<dbReference type="Proteomes" id="UP000717585">
    <property type="component" value="Unassembled WGS sequence"/>
</dbReference>